<proteinExistence type="predicted"/>
<feature type="transmembrane region" description="Helical" evidence="7">
    <location>
        <begin position="119"/>
        <end position="140"/>
    </location>
</feature>
<keyword evidence="2" id="KW-0813">Transport</keyword>
<feature type="region of interest" description="Disordered" evidence="6">
    <location>
        <begin position="1"/>
        <end position="38"/>
    </location>
</feature>
<comment type="caution">
    <text evidence="9">The sequence shown here is derived from an EMBL/GenBank/DDBJ whole genome shotgun (WGS) entry which is preliminary data.</text>
</comment>
<keyword evidence="4 7" id="KW-1133">Transmembrane helix</keyword>
<name>A0AA38HB60_9TREE</name>
<dbReference type="PANTHER" id="PTHR23508">
    <property type="entry name" value="CARBOXYLIC ACID TRANSPORTER PROTEIN HOMOLOG"/>
    <property type="match status" value="1"/>
</dbReference>
<dbReference type="AlphaFoldDB" id="A0AA38HB60"/>
<evidence type="ECO:0000313" key="10">
    <source>
        <dbReference type="Proteomes" id="UP001164286"/>
    </source>
</evidence>
<dbReference type="GeneID" id="77726281"/>
<feature type="transmembrane region" description="Helical" evidence="7">
    <location>
        <begin position="188"/>
        <end position="217"/>
    </location>
</feature>
<evidence type="ECO:0000256" key="2">
    <source>
        <dbReference type="ARBA" id="ARBA00022448"/>
    </source>
</evidence>
<feature type="transmembrane region" description="Helical" evidence="7">
    <location>
        <begin position="223"/>
        <end position="244"/>
    </location>
</feature>
<feature type="transmembrane region" description="Helical" evidence="7">
    <location>
        <begin position="50"/>
        <end position="73"/>
    </location>
</feature>
<dbReference type="InterPro" id="IPR036259">
    <property type="entry name" value="MFS_trans_sf"/>
</dbReference>
<dbReference type="PANTHER" id="PTHR23508:SF10">
    <property type="entry name" value="CARBOXYLIC ACID TRANSPORTER PROTEIN HOMOLOG"/>
    <property type="match status" value="1"/>
</dbReference>
<dbReference type="InterPro" id="IPR005828">
    <property type="entry name" value="MFS_sugar_transport-like"/>
</dbReference>
<feature type="transmembrane region" description="Helical" evidence="7">
    <location>
        <begin position="146"/>
        <end position="167"/>
    </location>
</feature>
<sequence>MQTAYKNEKTAESPSKELDGFPGNPDGTLPEVPLDQLEKGPGTKTRFTQLLAVIVAGVALFSDGYNIQVTAYTNTVLTALYPVEMTVEMRTRLSNSLLVGDIIGMLAFGLASDRIGRRWGIIGCTLLLVGGVVLATAAHGTSTTGMLWMMIIGRGVAGVGAGGEYAVCTTSSIEAADDVPELRRRRGLLVAWSTNVAIISGFVGSALVVLVVLAAYGGRPSDGVWRISFGVGCVLPLAVFGFRLRMADSKLFEKHGVRGRRFPYKLAIKRYWKSLAGCAGVWFLYNMVVYPFNLLAPTIVAGFAPNQSLLQTNGWSTLVNSFALPGAIFGSLLIDRMGPRQTYAFGLVVVAVLGFTIGGAMEPLRTGGTGAFAAFVILFGLFQCFLSVGPGNNNFVISSESFPTAIRGHCLGFAAAMGKTGAAIGTQIFPIIQTKFATPIKGQQAIFLVGSGICALGAVWVMWLVPNRRAQLEDEDILFTQYLEANGW</sequence>
<dbReference type="Pfam" id="PF00083">
    <property type="entry name" value="Sugar_tr"/>
    <property type="match status" value="2"/>
</dbReference>
<evidence type="ECO:0000256" key="1">
    <source>
        <dbReference type="ARBA" id="ARBA00004141"/>
    </source>
</evidence>
<feature type="transmembrane region" description="Helical" evidence="7">
    <location>
        <begin position="93"/>
        <end position="112"/>
    </location>
</feature>
<evidence type="ECO:0000256" key="7">
    <source>
        <dbReference type="SAM" id="Phobius"/>
    </source>
</evidence>
<evidence type="ECO:0000256" key="5">
    <source>
        <dbReference type="ARBA" id="ARBA00023136"/>
    </source>
</evidence>
<dbReference type="RefSeq" id="XP_052946788.1">
    <property type="nucleotide sequence ID" value="XM_053087080.1"/>
</dbReference>
<dbReference type="SUPFAM" id="SSF103473">
    <property type="entry name" value="MFS general substrate transporter"/>
    <property type="match status" value="1"/>
</dbReference>
<evidence type="ECO:0000313" key="9">
    <source>
        <dbReference type="EMBL" id="KAI9637011.1"/>
    </source>
</evidence>
<dbReference type="GO" id="GO:0046943">
    <property type="term" value="F:carboxylic acid transmembrane transporter activity"/>
    <property type="evidence" value="ECO:0007669"/>
    <property type="project" value="TreeGrafter"/>
</dbReference>
<feature type="transmembrane region" description="Helical" evidence="7">
    <location>
        <begin position="410"/>
        <end position="432"/>
    </location>
</feature>
<dbReference type="InterPro" id="IPR020846">
    <property type="entry name" value="MFS_dom"/>
</dbReference>
<feature type="compositionally biased region" description="Basic and acidic residues" evidence="6">
    <location>
        <begin position="1"/>
        <end position="19"/>
    </location>
</feature>
<dbReference type="FunFam" id="1.20.1250.20:FF:000140">
    <property type="entry name" value="Putative MFS phospholipid transporter"/>
    <property type="match status" value="1"/>
</dbReference>
<evidence type="ECO:0000256" key="4">
    <source>
        <dbReference type="ARBA" id="ARBA00022989"/>
    </source>
</evidence>
<evidence type="ECO:0000259" key="8">
    <source>
        <dbReference type="PROSITE" id="PS50850"/>
    </source>
</evidence>
<dbReference type="EMBL" id="JAKWFO010000005">
    <property type="protein sequence ID" value="KAI9637011.1"/>
    <property type="molecule type" value="Genomic_DNA"/>
</dbReference>
<dbReference type="Proteomes" id="UP001164286">
    <property type="component" value="Unassembled WGS sequence"/>
</dbReference>
<reference evidence="9" key="1">
    <citation type="journal article" date="2022" name="G3 (Bethesda)">
        <title>High quality genome of the basidiomycete yeast Dioszegia hungarica PDD-24b-2 isolated from cloud water.</title>
        <authorList>
            <person name="Jarrige D."/>
            <person name="Haridas S."/>
            <person name="Bleykasten-Grosshans C."/>
            <person name="Joly M."/>
            <person name="Nadalig T."/>
            <person name="Sancelme M."/>
            <person name="Vuilleumier S."/>
            <person name="Grigoriev I.V."/>
            <person name="Amato P."/>
            <person name="Bringel F."/>
        </authorList>
    </citation>
    <scope>NUCLEOTIDE SEQUENCE</scope>
    <source>
        <strain evidence="9">PDD-24b-2</strain>
    </source>
</reference>
<feature type="transmembrane region" description="Helical" evidence="7">
    <location>
        <begin position="367"/>
        <end position="389"/>
    </location>
</feature>
<dbReference type="GO" id="GO:0005886">
    <property type="term" value="C:plasma membrane"/>
    <property type="evidence" value="ECO:0007669"/>
    <property type="project" value="TreeGrafter"/>
</dbReference>
<dbReference type="Gene3D" id="1.20.1250.20">
    <property type="entry name" value="MFS general substrate transporter like domains"/>
    <property type="match status" value="1"/>
</dbReference>
<protein>
    <submittedName>
        <fullName evidence="9">Major facilitator superfamily domain-containing protein</fullName>
    </submittedName>
</protein>
<comment type="subcellular location">
    <subcellularLocation>
        <location evidence="1">Membrane</location>
        <topology evidence="1">Multi-pass membrane protein</topology>
    </subcellularLocation>
</comment>
<gene>
    <name evidence="9" type="ORF">MKK02DRAFT_25720</name>
</gene>
<keyword evidence="3 7" id="KW-0812">Transmembrane</keyword>
<feature type="transmembrane region" description="Helical" evidence="7">
    <location>
        <begin position="343"/>
        <end position="361"/>
    </location>
</feature>
<accession>A0AA38HB60</accession>
<organism evidence="9 10">
    <name type="scientific">Dioszegia hungarica</name>
    <dbReference type="NCBI Taxonomy" id="4972"/>
    <lineage>
        <taxon>Eukaryota</taxon>
        <taxon>Fungi</taxon>
        <taxon>Dikarya</taxon>
        <taxon>Basidiomycota</taxon>
        <taxon>Agaricomycotina</taxon>
        <taxon>Tremellomycetes</taxon>
        <taxon>Tremellales</taxon>
        <taxon>Bulleribasidiaceae</taxon>
        <taxon>Dioszegia</taxon>
    </lineage>
</organism>
<evidence type="ECO:0000256" key="3">
    <source>
        <dbReference type="ARBA" id="ARBA00022692"/>
    </source>
</evidence>
<feature type="transmembrane region" description="Helical" evidence="7">
    <location>
        <begin position="271"/>
        <end position="292"/>
    </location>
</feature>
<keyword evidence="5 7" id="KW-0472">Membrane</keyword>
<feature type="domain" description="Major facilitator superfamily (MFS) profile" evidence="8">
    <location>
        <begin position="52"/>
        <end position="469"/>
    </location>
</feature>
<feature type="transmembrane region" description="Helical" evidence="7">
    <location>
        <begin position="444"/>
        <end position="465"/>
    </location>
</feature>
<feature type="transmembrane region" description="Helical" evidence="7">
    <location>
        <begin position="312"/>
        <end position="334"/>
    </location>
</feature>
<evidence type="ECO:0000256" key="6">
    <source>
        <dbReference type="SAM" id="MobiDB-lite"/>
    </source>
</evidence>
<keyword evidence="10" id="KW-1185">Reference proteome</keyword>
<dbReference type="PROSITE" id="PS50850">
    <property type="entry name" value="MFS"/>
    <property type="match status" value="1"/>
</dbReference>